<comment type="caution">
    <text evidence="4">The sequence shown here is derived from an EMBL/GenBank/DDBJ whole genome shotgun (WGS) entry which is preliminary data.</text>
</comment>
<accession>A0ABR2L1S6</accession>
<gene>
    <name evidence="4" type="ORF">M9Y10_015214</name>
</gene>
<evidence type="ECO:0000313" key="4">
    <source>
        <dbReference type="EMBL" id="KAK8897274.1"/>
    </source>
</evidence>
<dbReference type="Pfam" id="PF00076">
    <property type="entry name" value="RRM_1"/>
    <property type="match status" value="2"/>
</dbReference>
<dbReference type="SMART" id="SM00360">
    <property type="entry name" value="RRM"/>
    <property type="match status" value="2"/>
</dbReference>
<dbReference type="CDD" id="cd00590">
    <property type="entry name" value="RRM_SF"/>
    <property type="match status" value="1"/>
</dbReference>
<feature type="domain" description="RRM" evidence="3">
    <location>
        <begin position="189"/>
        <end position="265"/>
    </location>
</feature>
<evidence type="ECO:0000256" key="1">
    <source>
        <dbReference type="ARBA" id="ARBA00022884"/>
    </source>
</evidence>
<dbReference type="EMBL" id="JAPFFF010000002">
    <property type="protein sequence ID" value="KAK8897274.1"/>
    <property type="molecule type" value="Genomic_DNA"/>
</dbReference>
<keyword evidence="1 2" id="KW-0694">RNA-binding</keyword>
<proteinExistence type="predicted"/>
<name>A0ABR2L1S6_9EUKA</name>
<dbReference type="InterPro" id="IPR012677">
    <property type="entry name" value="Nucleotide-bd_a/b_plait_sf"/>
</dbReference>
<evidence type="ECO:0000313" key="5">
    <source>
        <dbReference type="Proteomes" id="UP001470230"/>
    </source>
</evidence>
<dbReference type="InterPro" id="IPR035979">
    <property type="entry name" value="RBD_domain_sf"/>
</dbReference>
<dbReference type="PROSITE" id="PS50102">
    <property type="entry name" value="RRM"/>
    <property type="match status" value="2"/>
</dbReference>
<organism evidence="4 5">
    <name type="scientific">Tritrichomonas musculus</name>
    <dbReference type="NCBI Taxonomy" id="1915356"/>
    <lineage>
        <taxon>Eukaryota</taxon>
        <taxon>Metamonada</taxon>
        <taxon>Parabasalia</taxon>
        <taxon>Tritrichomonadida</taxon>
        <taxon>Tritrichomonadidae</taxon>
        <taxon>Tritrichomonas</taxon>
    </lineage>
</organism>
<dbReference type="InterPro" id="IPR000504">
    <property type="entry name" value="RRM_dom"/>
</dbReference>
<feature type="domain" description="RRM" evidence="3">
    <location>
        <begin position="105"/>
        <end position="155"/>
    </location>
</feature>
<dbReference type="SUPFAM" id="SSF54928">
    <property type="entry name" value="RNA-binding domain, RBD"/>
    <property type="match status" value="1"/>
</dbReference>
<dbReference type="CDD" id="cd12276">
    <property type="entry name" value="RRM2_MEI2_EAR1_like"/>
    <property type="match status" value="1"/>
</dbReference>
<dbReference type="Gene3D" id="3.30.70.330">
    <property type="match status" value="2"/>
</dbReference>
<dbReference type="Proteomes" id="UP001470230">
    <property type="component" value="Unassembled WGS sequence"/>
</dbReference>
<protein>
    <recommendedName>
        <fullName evidence="3">RRM domain-containing protein</fullName>
    </recommendedName>
</protein>
<sequence>MSLIENCDTNWDQLLETPPGFKFSYNNQDNQRDIKEEEDLFTQIQPSTFDFLNDEDDEKIDKNQKKVIEEQKRKISEHGTYVYKLPGFIADSIKFEYVYNEIPSRSIMLSNISPFATKDDLVFIFNQFGQYESYDLSNLSKGVASVVFYNMEDAQMMRVSTVYICNQMVMKVFCIDAEINDIKKPVNNGTIVIFHIPKDFDENELLEIFSRFGKIRQIRSTPSKYYQKFIEFYDIRSAEKALKAFNGKPLNEKCNTKVSIEFSHPGGFKKNIQKYYKTKLPTIERNKNNNKKLFF</sequence>
<keyword evidence="5" id="KW-1185">Reference proteome</keyword>
<evidence type="ECO:0000259" key="3">
    <source>
        <dbReference type="PROSITE" id="PS50102"/>
    </source>
</evidence>
<evidence type="ECO:0000256" key="2">
    <source>
        <dbReference type="PROSITE-ProRule" id="PRU00176"/>
    </source>
</evidence>
<dbReference type="PANTHER" id="PTHR23189">
    <property type="entry name" value="RNA RECOGNITION MOTIF-CONTAINING"/>
    <property type="match status" value="1"/>
</dbReference>
<reference evidence="4 5" key="1">
    <citation type="submission" date="2024-04" db="EMBL/GenBank/DDBJ databases">
        <title>Tritrichomonas musculus Genome.</title>
        <authorList>
            <person name="Alves-Ferreira E."/>
            <person name="Grigg M."/>
            <person name="Lorenzi H."/>
            <person name="Galac M."/>
        </authorList>
    </citation>
    <scope>NUCLEOTIDE SEQUENCE [LARGE SCALE GENOMIC DNA]</scope>
    <source>
        <strain evidence="4 5">EAF2021</strain>
    </source>
</reference>